<proteinExistence type="predicted"/>
<evidence type="ECO:0000256" key="1">
    <source>
        <dbReference type="SAM" id="MobiDB-lite"/>
    </source>
</evidence>
<feature type="compositionally biased region" description="Basic residues" evidence="1">
    <location>
        <begin position="296"/>
        <end position="305"/>
    </location>
</feature>
<reference evidence="2 3" key="1">
    <citation type="submission" date="2019-03" db="EMBL/GenBank/DDBJ databases">
        <title>Genomic Encyclopedia of Type Strains, Phase IV (KMG-IV): sequencing the most valuable type-strain genomes for metagenomic binning, comparative biology and taxonomic classification.</title>
        <authorList>
            <person name="Goeker M."/>
        </authorList>
    </citation>
    <scope>NUCLEOTIDE SEQUENCE [LARGE SCALE GENOMIC DNA]</scope>
    <source>
        <strain evidence="2 3">DSM 16998</strain>
    </source>
</reference>
<dbReference type="AlphaFoldDB" id="A0A4R6QI88"/>
<keyword evidence="3" id="KW-1185">Reference proteome</keyword>
<sequence>MASNVRAAPLGCFRPCSQPCKVRTDTPISAANCDCESPVLCRASITGEETTRTCPAFISRTDCRSSAARSRLASYAVSSASVRGLLFEGTANLLQLWASEVVRFGLRIKRKQDDFTFGCTSEIDHPHAARLARTCATPSHFANATGFGHDISGSGMLCNVGGENAALLFAPVERPLALKEEGFDDCEHCRTIRQRRTAVQKRISRGRTFDMRGKRRRHQRGQNAQNRTAVVCPLDGMVRPLFLPHCASRCWEDRARAMWLANPRQTRGQPTTGEARLACAPLSCRLAAGEAAERRRGQRRGRRAMQRQAFARSFPQRQSMETR</sequence>
<dbReference type="Proteomes" id="UP000295361">
    <property type="component" value="Unassembled WGS sequence"/>
</dbReference>
<dbReference type="InParanoid" id="A0A4R6QI88"/>
<feature type="region of interest" description="Disordered" evidence="1">
    <location>
        <begin position="293"/>
        <end position="323"/>
    </location>
</feature>
<evidence type="ECO:0000313" key="3">
    <source>
        <dbReference type="Proteomes" id="UP000295361"/>
    </source>
</evidence>
<accession>A0A4R6QI88</accession>
<gene>
    <name evidence="2" type="ORF">DES47_1101</name>
</gene>
<protein>
    <submittedName>
        <fullName evidence="2">Uncharacterized protein</fullName>
    </submittedName>
</protein>
<organism evidence="2 3">
    <name type="scientific">Roseateles toxinivorans</name>
    <dbReference type="NCBI Taxonomy" id="270368"/>
    <lineage>
        <taxon>Bacteria</taxon>
        <taxon>Pseudomonadati</taxon>
        <taxon>Pseudomonadota</taxon>
        <taxon>Betaproteobacteria</taxon>
        <taxon>Burkholderiales</taxon>
        <taxon>Sphaerotilaceae</taxon>
        <taxon>Roseateles</taxon>
    </lineage>
</organism>
<name>A0A4R6QI88_9BURK</name>
<evidence type="ECO:0000313" key="2">
    <source>
        <dbReference type="EMBL" id="TDP61789.1"/>
    </source>
</evidence>
<dbReference type="EMBL" id="SNXS01000010">
    <property type="protein sequence ID" value="TDP61789.1"/>
    <property type="molecule type" value="Genomic_DNA"/>
</dbReference>
<comment type="caution">
    <text evidence="2">The sequence shown here is derived from an EMBL/GenBank/DDBJ whole genome shotgun (WGS) entry which is preliminary data.</text>
</comment>